<dbReference type="PANTHER" id="PTHR24221:SF654">
    <property type="entry name" value="ATP-BINDING CASSETTE SUB-FAMILY B MEMBER 6"/>
    <property type="match status" value="1"/>
</dbReference>
<accession>A0AAE0KX42</accession>
<name>A0AAE0KX42_9CHLO</name>
<evidence type="ECO:0000313" key="3">
    <source>
        <dbReference type="Proteomes" id="UP001190700"/>
    </source>
</evidence>
<organism evidence="2 3">
    <name type="scientific">Cymbomonas tetramitiformis</name>
    <dbReference type="NCBI Taxonomy" id="36881"/>
    <lineage>
        <taxon>Eukaryota</taxon>
        <taxon>Viridiplantae</taxon>
        <taxon>Chlorophyta</taxon>
        <taxon>Pyramimonadophyceae</taxon>
        <taxon>Pyramimonadales</taxon>
        <taxon>Pyramimonadaceae</taxon>
        <taxon>Cymbomonas</taxon>
    </lineage>
</organism>
<dbReference type="GO" id="GO:0005524">
    <property type="term" value="F:ATP binding"/>
    <property type="evidence" value="ECO:0007669"/>
    <property type="project" value="InterPro"/>
</dbReference>
<dbReference type="Pfam" id="PF00005">
    <property type="entry name" value="ABC_tran"/>
    <property type="match status" value="1"/>
</dbReference>
<sequence>DAFLIDGSIAENICYGTVDQQKEMDEALVKDVMDAAACDWRGCMWGGDHGEQEAAHVTEFAPSREAVLQGRVGAGGSQLSGGQRQRVALARALCRKPSVLILDEPTTALDDTSTAHILEAVRSLRDQGVTVLLISHDAKTLKDVDHTISLHDGTIEQVK</sequence>
<evidence type="ECO:0000313" key="2">
    <source>
        <dbReference type="EMBL" id="KAK3264018.1"/>
    </source>
</evidence>
<dbReference type="EMBL" id="LGRX02014854">
    <property type="protein sequence ID" value="KAK3264018.1"/>
    <property type="molecule type" value="Genomic_DNA"/>
</dbReference>
<dbReference type="GO" id="GO:0042626">
    <property type="term" value="F:ATPase-coupled transmembrane transporter activity"/>
    <property type="evidence" value="ECO:0007669"/>
    <property type="project" value="TreeGrafter"/>
</dbReference>
<dbReference type="Proteomes" id="UP001190700">
    <property type="component" value="Unassembled WGS sequence"/>
</dbReference>
<gene>
    <name evidence="2" type="ORF">CYMTET_27213</name>
</gene>
<dbReference type="InterPro" id="IPR027417">
    <property type="entry name" value="P-loop_NTPase"/>
</dbReference>
<dbReference type="InterPro" id="IPR003439">
    <property type="entry name" value="ABC_transporter-like_ATP-bd"/>
</dbReference>
<evidence type="ECO:0000259" key="1">
    <source>
        <dbReference type="Pfam" id="PF00005"/>
    </source>
</evidence>
<dbReference type="Gene3D" id="3.40.50.300">
    <property type="entry name" value="P-loop containing nucleotide triphosphate hydrolases"/>
    <property type="match status" value="1"/>
</dbReference>
<dbReference type="AlphaFoldDB" id="A0AAE0KX42"/>
<protein>
    <recommendedName>
        <fullName evidence="1">ABC transporter domain-containing protein</fullName>
    </recommendedName>
</protein>
<dbReference type="InterPro" id="IPR039421">
    <property type="entry name" value="Type_1_exporter"/>
</dbReference>
<feature type="domain" description="ABC transporter" evidence="1">
    <location>
        <begin position="18"/>
        <end position="107"/>
    </location>
</feature>
<dbReference type="PANTHER" id="PTHR24221">
    <property type="entry name" value="ATP-BINDING CASSETTE SUB-FAMILY B"/>
    <property type="match status" value="1"/>
</dbReference>
<feature type="non-terminal residue" evidence="2">
    <location>
        <position position="1"/>
    </location>
</feature>
<keyword evidence="3" id="KW-1185">Reference proteome</keyword>
<dbReference type="SUPFAM" id="SSF52540">
    <property type="entry name" value="P-loop containing nucleoside triphosphate hydrolases"/>
    <property type="match status" value="1"/>
</dbReference>
<dbReference type="GO" id="GO:0016887">
    <property type="term" value="F:ATP hydrolysis activity"/>
    <property type="evidence" value="ECO:0007669"/>
    <property type="project" value="InterPro"/>
</dbReference>
<proteinExistence type="predicted"/>
<comment type="caution">
    <text evidence="2">The sequence shown here is derived from an EMBL/GenBank/DDBJ whole genome shotgun (WGS) entry which is preliminary data.</text>
</comment>
<reference evidence="2 3" key="1">
    <citation type="journal article" date="2015" name="Genome Biol. Evol.">
        <title>Comparative Genomics of a Bacterivorous Green Alga Reveals Evolutionary Causalities and Consequences of Phago-Mixotrophic Mode of Nutrition.</title>
        <authorList>
            <person name="Burns J.A."/>
            <person name="Paasch A."/>
            <person name="Narechania A."/>
            <person name="Kim E."/>
        </authorList>
    </citation>
    <scope>NUCLEOTIDE SEQUENCE [LARGE SCALE GENOMIC DNA]</scope>
    <source>
        <strain evidence="2 3">PLY_AMNH</strain>
    </source>
</reference>